<feature type="transmembrane region" description="Helical" evidence="1">
    <location>
        <begin position="365"/>
        <end position="381"/>
    </location>
</feature>
<feature type="transmembrane region" description="Helical" evidence="1">
    <location>
        <begin position="142"/>
        <end position="165"/>
    </location>
</feature>
<dbReference type="RefSeq" id="WP_344696091.1">
    <property type="nucleotide sequence ID" value="NZ_BAABBR010000001.1"/>
</dbReference>
<accession>A0ABP7TZG8</accession>
<name>A0ABP7TZG8_9SPHN</name>
<keyword evidence="1" id="KW-1133">Transmembrane helix</keyword>
<comment type="caution">
    <text evidence="3">The sequence shown here is derived from an EMBL/GenBank/DDBJ whole genome shotgun (WGS) entry which is preliminary data.</text>
</comment>
<proteinExistence type="predicted"/>
<feature type="transmembrane region" description="Helical" evidence="1">
    <location>
        <begin position="15"/>
        <end position="35"/>
    </location>
</feature>
<gene>
    <name evidence="3" type="ORF">GCM10022281_11650</name>
</gene>
<dbReference type="InterPro" id="IPR052529">
    <property type="entry name" value="Bact_Transport_Assoc"/>
</dbReference>
<organism evidence="3 4">
    <name type="scientific">Sphingomonas rosea</name>
    <dbReference type="NCBI Taxonomy" id="335605"/>
    <lineage>
        <taxon>Bacteria</taxon>
        <taxon>Pseudomonadati</taxon>
        <taxon>Pseudomonadota</taxon>
        <taxon>Alphaproteobacteria</taxon>
        <taxon>Sphingomonadales</taxon>
        <taxon>Sphingomonadaceae</taxon>
        <taxon>Sphingomonas</taxon>
    </lineage>
</organism>
<protein>
    <submittedName>
        <fullName evidence="3">DUF418 domain-containing protein</fullName>
    </submittedName>
</protein>
<feature type="transmembrane region" description="Helical" evidence="1">
    <location>
        <begin position="42"/>
        <end position="63"/>
    </location>
</feature>
<feature type="transmembrane region" description="Helical" evidence="1">
    <location>
        <begin position="339"/>
        <end position="359"/>
    </location>
</feature>
<evidence type="ECO:0000256" key="1">
    <source>
        <dbReference type="SAM" id="Phobius"/>
    </source>
</evidence>
<evidence type="ECO:0000313" key="3">
    <source>
        <dbReference type="EMBL" id="GAA4033503.1"/>
    </source>
</evidence>
<feature type="transmembrane region" description="Helical" evidence="1">
    <location>
        <begin position="262"/>
        <end position="279"/>
    </location>
</feature>
<dbReference type="EMBL" id="BAABBR010000001">
    <property type="protein sequence ID" value="GAA4033503.1"/>
    <property type="molecule type" value="Genomic_DNA"/>
</dbReference>
<dbReference type="PANTHER" id="PTHR30590">
    <property type="entry name" value="INNER MEMBRANE PROTEIN"/>
    <property type="match status" value="1"/>
</dbReference>
<evidence type="ECO:0000313" key="4">
    <source>
        <dbReference type="Proteomes" id="UP001424459"/>
    </source>
</evidence>
<reference evidence="4" key="1">
    <citation type="journal article" date="2019" name="Int. J. Syst. Evol. Microbiol.">
        <title>The Global Catalogue of Microorganisms (GCM) 10K type strain sequencing project: providing services to taxonomists for standard genome sequencing and annotation.</title>
        <authorList>
            <consortium name="The Broad Institute Genomics Platform"/>
            <consortium name="The Broad Institute Genome Sequencing Center for Infectious Disease"/>
            <person name="Wu L."/>
            <person name="Ma J."/>
        </authorList>
    </citation>
    <scope>NUCLEOTIDE SEQUENCE [LARGE SCALE GENOMIC DNA]</scope>
    <source>
        <strain evidence="4">JCM 17564</strain>
    </source>
</reference>
<dbReference type="InterPro" id="IPR007349">
    <property type="entry name" value="DUF418"/>
</dbReference>
<feature type="transmembrane region" description="Helical" evidence="1">
    <location>
        <begin position="69"/>
        <end position="86"/>
    </location>
</feature>
<keyword evidence="4" id="KW-1185">Reference proteome</keyword>
<feature type="domain" description="DUF418" evidence="2">
    <location>
        <begin position="244"/>
        <end position="404"/>
    </location>
</feature>
<feature type="transmembrane region" description="Helical" evidence="1">
    <location>
        <begin position="291"/>
        <end position="318"/>
    </location>
</feature>
<dbReference type="Pfam" id="PF04235">
    <property type="entry name" value="DUF418"/>
    <property type="match status" value="1"/>
</dbReference>
<feature type="transmembrane region" description="Helical" evidence="1">
    <location>
        <begin position="120"/>
        <end position="135"/>
    </location>
</feature>
<sequence length="421" mass="46179">MNSITSGERIATLDVIRGVAVMGIFSVNVIDFAMIQPAYFNPAAYGGHTGASLLVWALNMLFIDGKMRALFSMLFGASMLLVIERAEASGRGGWATHWRRMLVLLGFGLLHYFFVWKGDILTLYAVSGLVVFLFRRKEPRKLVVAGGIFVILSMALLGAFAVSVWQSDLAAHAPGATAAQIKQWNESGGFWYPSAARIERDRLLYSGDWWSLVVDNLRGWGSLVGNLIGGSIETIGLMLIGMAAYKSGLLTGKWSDPAYRRLALWGIGVGLLGHALLVYGDIASRFYSPLIMGGFLAAMSPFRIVQALGYAALLALVVRRGRSRLLPRLQAVGQTAFSNYLGTSLVATFVFYGWGLGLYGDLSRWQAWLLAPLVWAVMLTWSKPWLERFNYGPLEWAWRSLSRGKLQPMRRGPAVAAAPAG</sequence>
<feature type="transmembrane region" description="Helical" evidence="1">
    <location>
        <begin position="219"/>
        <end position="241"/>
    </location>
</feature>
<evidence type="ECO:0000259" key="2">
    <source>
        <dbReference type="Pfam" id="PF04235"/>
    </source>
</evidence>
<keyword evidence="1" id="KW-0472">Membrane</keyword>
<dbReference type="PANTHER" id="PTHR30590:SF2">
    <property type="entry name" value="INNER MEMBRANE PROTEIN"/>
    <property type="match status" value="1"/>
</dbReference>
<keyword evidence="1" id="KW-0812">Transmembrane</keyword>
<dbReference type="Proteomes" id="UP001424459">
    <property type="component" value="Unassembled WGS sequence"/>
</dbReference>